<sequence length="196" mass="19521">MNRRMTVAVCLAFGLLVAPGVALADPPWAPHVPHVPSDVPWVGHGKGDVCKQRGEPPCHTTTTTPPVTTTTTPCPTTTSTTPPHTTTATHTTSTGATTTTTDVSGTSATSATTTGTATSTTSATSATTTTDVGGTTATSHTVPPKTTVPAGPPQGGSTATNALADTGATPLWTGLGGLVVLLAGAVLVLFSRRRRA</sequence>
<keyword evidence="2" id="KW-1133">Transmembrane helix</keyword>
<accession>A0A7W9HU84</accession>
<feature type="compositionally biased region" description="Low complexity" evidence="1">
    <location>
        <begin position="57"/>
        <end position="141"/>
    </location>
</feature>
<evidence type="ECO:0000313" key="4">
    <source>
        <dbReference type="EMBL" id="MBB5808073.1"/>
    </source>
</evidence>
<dbReference type="EMBL" id="JACHMO010000001">
    <property type="protein sequence ID" value="MBB5808073.1"/>
    <property type="molecule type" value="Genomic_DNA"/>
</dbReference>
<comment type="caution">
    <text evidence="4">The sequence shown here is derived from an EMBL/GenBank/DDBJ whole genome shotgun (WGS) entry which is preliminary data.</text>
</comment>
<name>A0A7W9HU84_9PSEU</name>
<protein>
    <submittedName>
        <fullName evidence="4">LPXTG-motif cell wall-anchored protein</fullName>
    </submittedName>
</protein>
<dbReference type="RefSeq" id="WP_312869735.1">
    <property type="nucleotide sequence ID" value="NZ_JACHMO010000001.1"/>
</dbReference>
<feature type="region of interest" description="Disordered" evidence="1">
    <location>
        <begin position="52"/>
        <end position="161"/>
    </location>
</feature>
<evidence type="ECO:0000313" key="5">
    <source>
        <dbReference type="Proteomes" id="UP000552097"/>
    </source>
</evidence>
<gene>
    <name evidence="4" type="ORF">F4560_007841</name>
</gene>
<feature type="transmembrane region" description="Helical" evidence="2">
    <location>
        <begin position="171"/>
        <end position="190"/>
    </location>
</feature>
<keyword evidence="2" id="KW-0812">Transmembrane</keyword>
<evidence type="ECO:0000256" key="2">
    <source>
        <dbReference type="SAM" id="Phobius"/>
    </source>
</evidence>
<reference evidence="4 5" key="1">
    <citation type="submission" date="2020-08" db="EMBL/GenBank/DDBJ databases">
        <title>Sequencing the genomes of 1000 actinobacteria strains.</title>
        <authorList>
            <person name="Klenk H.-P."/>
        </authorList>
    </citation>
    <scope>NUCLEOTIDE SEQUENCE [LARGE SCALE GENOMIC DNA]</scope>
    <source>
        <strain evidence="4 5">DSM 45486</strain>
    </source>
</reference>
<feature type="chain" id="PRO_5030954207" evidence="3">
    <location>
        <begin position="25"/>
        <end position="196"/>
    </location>
</feature>
<dbReference type="Proteomes" id="UP000552097">
    <property type="component" value="Unassembled WGS sequence"/>
</dbReference>
<keyword evidence="3" id="KW-0732">Signal</keyword>
<dbReference type="AlphaFoldDB" id="A0A7W9HU84"/>
<proteinExistence type="predicted"/>
<keyword evidence="2" id="KW-0472">Membrane</keyword>
<keyword evidence="5" id="KW-1185">Reference proteome</keyword>
<evidence type="ECO:0000256" key="1">
    <source>
        <dbReference type="SAM" id="MobiDB-lite"/>
    </source>
</evidence>
<organism evidence="4 5">
    <name type="scientific">Saccharothrix ecbatanensis</name>
    <dbReference type="NCBI Taxonomy" id="1105145"/>
    <lineage>
        <taxon>Bacteria</taxon>
        <taxon>Bacillati</taxon>
        <taxon>Actinomycetota</taxon>
        <taxon>Actinomycetes</taxon>
        <taxon>Pseudonocardiales</taxon>
        <taxon>Pseudonocardiaceae</taxon>
        <taxon>Saccharothrix</taxon>
    </lineage>
</organism>
<dbReference type="NCBIfam" id="TIGR01167">
    <property type="entry name" value="LPXTG_anchor"/>
    <property type="match status" value="1"/>
</dbReference>
<feature type="signal peptide" evidence="3">
    <location>
        <begin position="1"/>
        <end position="24"/>
    </location>
</feature>
<evidence type="ECO:0000256" key="3">
    <source>
        <dbReference type="SAM" id="SignalP"/>
    </source>
</evidence>